<feature type="transmembrane region" description="Helical" evidence="1">
    <location>
        <begin position="334"/>
        <end position="353"/>
    </location>
</feature>
<feature type="transmembrane region" description="Helical" evidence="1">
    <location>
        <begin position="303"/>
        <end position="322"/>
    </location>
</feature>
<keyword evidence="1" id="KW-1133">Transmembrane helix</keyword>
<feature type="transmembrane region" description="Helical" evidence="1">
    <location>
        <begin position="184"/>
        <end position="200"/>
    </location>
</feature>
<comment type="caution">
    <text evidence="2">The sequence shown here is derived from an EMBL/GenBank/DDBJ whole genome shotgun (WGS) entry which is preliminary data.</text>
</comment>
<name>A0A158JCJ4_9BURK</name>
<reference evidence="2" key="1">
    <citation type="submission" date="2016-01" db="EMBL/GenBank/DDBJ databases">
        <authorList>
            <person name="Peeters C."/>
        </authorList>
    </citation>
    <scope>NUCLEOTIDE SEQUENCE [LARGE SCALE GENOMIC DNA]</scope>
    <source>
        <strain evidence="2">LMG 29317</strain>
    </source>
</reference>
<proteinExistence type="predicted"/>
<feature type="transmembrane region" description="Helical" evidence="1">
    <location>
        <begin position="360"/>
        <end position="380"/>
    </location>
</feature>
<feature type="transmembrane region" description="Helical" evidence="1">
    <location>
        <begin position="274"/>
        <end position="296"/>
    </location>
</feature>
<evidence type="ECO:0000313" key="2">
    <source>
        <dbReference type="EMBL" id="SAL66415.1"/>
    </source>
</evidence>
<keyword evidence="3" id="KW-1185">Reference proteome</keyword>
<dbReference type="Proteomes" id="UP000055019">
    <property type="component" value="Unassembled WGS sequence"/>
</dbReference>
<gene>
    <name evidence="2" type="ORF">AWB74_03721</name>
</gene>
<feature type="transmembrane region" description="Helical" evidence="1">
    <location>
        <begin position="140"/>
        <end position="157"/>
    </location>
</feature>
<dbReference type="OrthoDB" id="2675565at2"/>
<sequence>MLSSRNGVRSSRPFSSSVFESVGGAILLCGLAFLLQHRYGFGWADEGLLWYDSQRTSLGGVPLRDYYGYDPGRYYWVSVFFHLLGRDGLHELLVANAAFGALGLAAVWLAMCTSGMRFGWRLSAAILLTMALGYPRHKVYEQSLSLILVACVFYVLVKSTSARRWMIFGILTGLAAFIGRNSGVYFVGGALISGLVVVLTRSPASALKSAAYYSAGVVVGYAPMLLLLAFVPGMWSAFVESVLFLPHWQLRLPIPFPWRISIAGIEWIDAAQRIAISIACVLVPLYYAAGLICTVIERRRATAWFPPAALTAAGCIAGIAYLYQSFDRADFGHIANGLLPAFVAVFAGAFALHETTRARVLSLALPLCFGIVAAACWLPYEPALQFARARQVDPHSVADLLIDGKSFEVYAYQAETLTAVKQAAARCGVDGHGLLAAPHFPGVYAFLNAKAPFWEMYYLYPRSIEFQRMHIRAIADTRVILLAPDATIDGLEGLKLKNTYGELMKFIESRYTPLDVALPNGYKLYALPNVCR</sequence>
<evidence type="ECO:0000256" key="1">
    <source>
        <dbReference type="SAM" id="Phobius"/>
    </source>
</evidence>
<dbReference type="RefSeq" id="WP_143749277.1">
    <property type="nucleotide sequence ID" value="NZ_FCOM02000015.1"/>
</dbReference>
<organism evidence="2 3">
    <name type="scientific">Caballeronia arvi</name>
    <dbReference type="NCBI Taxonomy" id="1777135"/>
    <lineage>
        <taxon>Bacteria</taxon>
        <taxon>Pseudomonadati</taxon>
        <taxon>Pseudomonadota</taxon>
        <taxon>Betaproteobacteria</taxon>
        <taxon>Burkholderiales</taxon>
        <taxon>Burkholderiaceae</taxon>
        <taxon>Caballeronia</taxon>
    </lineage>
</organism>
<protein>
    <recommendedName>
        <fullName evidence="4">Glycosyltransferase RgtA/B/C/D-like domain-containing protein</fullName>
    </recommendedName>
</protein>
<dbReference type="AlphaFoldDB" id="A0A158JCJ4"/>
<feature type="transmembrane region" description="Helical" evidence="1">
    <location>
        <begin position="118"/>
        <end position="134"/>
    </location>
</feature>
<feature type="transmembrane region" description="Helical" evidence="1">
    <location>
        <begin position="162"/>
        <end position="178"/>
    </location>
</feature>
<keyword evidence="1" id="KW-0472">Membrane</keyword>
<keyword evidence="1" id="KW-0812">Transmembrane</keyword>
<accession>A0A158JCJ4</accession>
<evidence type="ECO:0008006" key="4">
    <source>
        <dbReference type="Google" id="ProtNLM"/>
    </source>
</evidence>
<feature type="transmembrane region" description="Helical" evidence="1">
    <location>
        <begin position="212"/>
        <end position="235"/>
    </location>
</feature>
<dbReference type="EMBL" id="FCOM02000015">
    <property type="protein sequence ID" value="SAL66415.1"/>
    <property type="molecule type" value="Genomic_DNA"/>
</dbReference>
<feature type="transmembrane region" description="Helical" evidence="1">
    <location>
        <begin position="92"/>
        <end position="111"/>
    </location>
</feature>
<feature type="transmembrane region" description="Helical" evidence="1">
    <location>
        <begin position="21"/>
        <end position="39"/>
    </location>
</feature>
<evidence type="ECO:0000313" key="3">
    <source>
        <dbReference type="Proteomes" id="UP000055019"/>
    </source>
</evidence>